<dbReference type="Gene3D" id="1.10.10.10">
    <property type="entry name" value="Winged helix-like DNA-binding domain superfamily/Winged helix DNA-binding domain"/>
    <property type="match status" value="1"/>
</dbReference>
<feature type="domain" description="HTH hxlR-type" evidence="4">
    <location>
        <begin position="15"/>
        <end position="118"/>
    </location>
</feature>
<keyword evidence="6" id="KW-1185">Reference proteome</keyword>
<dbReference type="InterPro" id="IPR036388">
    <property type="entry name" value="WH-like_DNA-bd_sf"/>
</dbReference>
<dbReference type="InterPro" id="IPR036390">
    <property type="entry name" value="WH_DNA-bd_sf"/>
</dbReference>
<dbReference type="SUPFAM" id="SSF46785">
    <property type="entry name" value="Winged helix' DNA-binding domain"/>
    <property type="match status" value="1"/>
</dbReference>
<evidence type="ECO:0000313" key="5">
    <source>
        <dbReference type="EMBL" id="RDC56434.1"/>
    </source>
</evidence>
<dbReference type="Pfam" id="PF01638">
    <property type="entry name" value="HxlR"/>
    <property type="match status" value="1"/>
</dbReference>
<dbReference type="EMBL" id="QPKV01000004">
    <property type="protein sequence ID" value="RDC56434.1"/>
    <property type="molecule type" value="Genomic_DNA"/>
</dbReference>
<dbReference type="AlphaFoldDB" id="A0A369PV94"/>
<evidence type="ECO:0000259" key="4">
    <source>
        <dbReference type="PROSITE" id="PS51118"/>
    </source>
</evidence>
<protein>
    <submittedName>
        <fullName evidence="5">Transcriptional regulator</fullName>
    </submittedName>
</protein>
<keyword evidence="1" id="KW-0805">Transcription regulation</keyword>
<evidence type="ECO:0000256" key="3">
    <source>
        <dbReference type="ARBA" id="ARBA00023163"/>
    </source>
</evidence>
<dbReference type="OrthoDB" id="769662at2"/>
<dbReference type="GO" id="GO:0003677">
    <property type="term" value="F:DNA binding"/>
    <property type="evidence" value="ECO:0007669"/>
    <property type="project" value="UniProtKB-KW"/>
</dbReference>
<gene>
    <name evidence="5" type="ORF">DU508_12610</name>
</gene>
<evidence type="ECO:0000256" key="2">
    <source>
        <dbReference type="ARBA" id="ARBA00023125"/>
    </source>
</evidence>
<keyword evidence="3" id="KW-0804">Transcription</keyword>
<accession>A0A369PV94</accession>
<evidence type="ECO:0000313" key="6">
    <source>
        <dbReference type="Proteomes" id="UP000253961"/>
    </source>
</evidence>
<evidence type="ECO:0000256" key="1">
    <source>
        <dbReference type="ARBA" id="ARBA00023015"/>
    </source>
</evidence>
<dbReference type="Proteomes" id="UP000253961">
    <property type="component" value="Unassembled WGS sequence"/>
</dbReference>
<sequence>MEKKNITTKGVNKVCKHNIRAIHDALDVIGGRWKISIISCLTFQPMRYSELLREVEGISGKMLSRELKELELNQLIIREVLNTQPITVQYQLTEYGETLKHLTLTIADWGLNHRKQITEN</sequence>
<name>A0A369PV94_9SPHI</name>
<dbReference type="PROSITE" id="PS51118">
    <property type="entry name" value="HTH_HXLR"/>
    <property type="match status" value="1"/>
</dbReference>
<comment type="caution">
    <text evidence="5">The sequence shown here is derived from an EMBL/GenBank/DDBJ whole genome shotgun (WGS) entry which is preliminary data.</text>
</comment>
<dbReference type="RefSeq" id="WP_115403158.1">
    <property type="nucleotide sequence ID" value="NZ_QPKV01000004.1"/>
</dbReference>
<dbReference type="PANTHER" id="PTHR33204">
    <property type="entry name" value="TRANSCRIPTIONAL REGULATOR, MARR FAMILY"/>
    <property type="match status" value="1"/>
</dbReference>
<dbReference type="InterPro" id="IPR002577">
    <property type="entry name" value="HTH_HxlR"/>
</dbReference>
<keyword evidence="2" id="KW-0238">DNA-binding</keyword>
<proteinExistence type="predicted"/>
<dbReference type="PANTHER" id="PTHR33204:SF29">
    <property type="entry name" value="TRANSCRIPTIONAL REGULATOR"/>
    <property type="match status" value="1"/>
</dbReference>
<organism evidence="5 6">
    <name type="scientific">Pedobacter chinensis</name>
    <dbReference type="NCBI Taxonomy" id="2282421"/>
    <lineage>
        <taxon>Bacteria</taxon>
        <taxon>Pseudomonadati</taxon>
        <taxon>Bacteroidota</taxon>
        <taxon>Sphingobacteriia</taxon>
        <taxon>Sphingobacteriales</taxon>
        <taxon>Sphingobacteriaceae</taxon>
        <taxon>Pedobacter</taxon>
    </lineage>
</organism>
<reference evidence="5 6" key="1">
    <citation type="submission" date="2018-07" db="EMBL/GenBank/DDBJ databases">
        <title>Pedobacter sp. nov., isolated from soil.</title>
        <authorList>
            <person name="Zhou L.Y."/>
            <person name="Du Z.J."/>
        </authorList>
    </citation>
    <scope>NUCLEOTIDE SEQUENCE [LARGE SCALE GENOMIC DNA]</scope>
    <source>
        <strain evidence="5 6">JDX94</strain>
    </source>
</reference>